<gene>
    <name evidence="3" type="ORF">SAMN04488241_111139</name>
</gene>
<feature type="signal peptide" evidence="2">
    <location>
        <begin position="1"/>
        <end position="24"/>
    </location>
</feature>
<keyword evidence="2" id="KW-0732">Signal</keyword>
<feature type="compositionally biased region" description="Basic and acidic residues" evidence="1">
    <location>
        <begin position="152"/>
        <end position="184"/>
    </location>
</feature>
<evidence type="ECO:0000313" key="3">
    <source>
        <dbReference type="EMBL" id="SFP93981.1"/>
    </source>
</evidence>
<feature type="compositionally biased region" description="Gly residues" evidence="1">
    <location>
        <begin position="191"/>
        <end position="218"/>
    </location>
</feature>
<feature type="region of interest" description="Disordered" evidence="1">
    <location>
        <begin position="152"/>
        <end position="225"/>
    </location>
</feature>
<protein>
    <submittedName>
        <fullName evidence="3">Uncharacterized protein</fullName>
    </submittedName>
</protein>
<evidence type="ECO:0000256" key="1">
    <source>
        <dbReference type="SAM" id="MobiDB-lite"/>
    </source>
</evidence>
<dbReference type="AlphaFoldDB" id="A0A1I5UFF6"/>
<dbReference type="Proteomes" id="UP000199586">
    <property type="component" value="Unassembled WGS sequence"/>
</dbReference>
<reference evidence="3 4" key="1">
    <citation type="submission" date="2016-10" db="EMBL/GenBank/DDBJ databases">
        <authorList>
            <person name="de Groot N.N."/>
        </authorList>
    </citation>
    <scope>NUCLEOTIDE SEQUENCE [LARGE SCALE GENOMIC DNA]</scope>
    <source>
        <strain evidence="3 4">CGMCC 1.9113</strain>
    </source>
</reference>
<dbReference type="EMBL" id="FOXP01000011">
    <property type="protein sequence ID" value="SFP93981.1"/>
    <property type="molecule type" value="Genomic_DNA"/>
</dbReference>
<dbReference type="OrthoDB" id="7586286at2"/>
<dbReference type="RefSeq" id="WP_093334269.1">
    <property type="nucleotide sequence ID" value="NZ_FOXP01000011.1"/>
</dbReference>
<proteinExistence type="predicted"/>
<accession>A0A1I5UFF6</accession>
<organism evidence="3 4">
    <name type="scientific">Sphingomonas rubra</name>
    <dbReference type="NCBI Taxonomy" id="634430"/>
    <lineage>
        <taxon>Bacteria</taxon>
        <taxon>Pseudomonadati</taxon>
        <taxon>Pseudomonadota</taxon>
        <taxon>Alphaproteobacteria</taxon>
        <taxon>Sphingomonadales</taxon>
        <taxon>Sphingomonadaceae</taxon>
        <taxon>Sphingomonas</taxon>
    </lineage>
</organism>
<feature type="chain" id="PRO_5011499332" evidence="2">
    <location>
        <begin position="25"/>
        <end position="225"/>
    </location>
</feature>
<keyword evidence="4" id="KW-1185">Reference proteome</keyword>
<dbReference type="STRING" id="634430.SAMN04488241_111139"/>
<sequence length="225" mass="25354">MVTQQLLKRLGLASLLVGFGLSTAACTDGYGYSGVGVGVAGGYADPYYGGYGNGLYGDPYYAGGLSYGGVGSYYGWYNNFYYPGTGAYVYDRYRRPHRWNAGQRRYWEGRRGGIRNDQVRDNWADFRRDYRNERRDYRGDLRDNRRAFRDGTINRDQFRQGRQEARREFRRDVREDYRQTRQENRAISGNTGTGGPRAGGWRGGGPRAGGVRGGGLRGGARPNVP</sequence>
<name>A0A1I5UFF6_9SPHN</name>
<evidence type="ECO:0000256" key="2">
    <source>
        <dbReference type="SAM" id="SignalP"/>
    </source>
</evidence>
<evidence type="ECO:0000313" key="4">
    <source>
        <dbReference type="Proteomes" id="UP000199586"/>
    </source>
</evidence>